<evidence type="ECO:0000256" key="1">
    <source>
        <dbReference type="ARBA" id="ARBA00023054"/>
    </source>
</evidence>
<feature type="coiled-coil region" evidence="2">
    <location>
        <begin position="48"/>
        <end position="107"/>
    </location>
</feature>
<reference evidence="5" key="1">
    <citation type="submission" date="2021-01" db="EMBL/GenBank/DDBJ databases">
        <authorList>
            <person name="Corre E."/>
            <person name="Pelletier E."/>
            <person name="Niang G."/>
            <person name="Scheremetjew M."/>
            <person name="Finn R."/>
            <person name="Kale V."/>
            <person name="Holt S."/>
            <person name="Cochrane G."/>
            <person name="Meng A."/>
            <person name="Brown T."/>
            <person name="Cohen L."/>
        </authorList>
    </citation>
    <scope>NUCLEOTIDE SEQUENCE</scope>
    <source>
        <strain evidence="5">S3</strain>
    </source>
</reference>
<protein>
    <recommendedName>
        <fullName evidence="4">ODAD1 central coiled coil region domain-containing protein</fullName>
    </recommendedName>
</protein>
<evidence type="ECO:0000256" key="2">
    <source>
        <dbReference type="SAM" id="Coils"/>
    </source>
</evidence>
<feature type="region of interest" description="Disordered" evidence="3">
    <location>
        <begin position="206"/>
        <end position="231"/>
    </location>
</feature>
<keyword evidence="1 2" id="KW-0175">Coiled coil</keyword>
<gene>
    <name evidence="5" type="ORF">SINC0208_LOCUS16552</name>
</gene>
<evidence type="ECO:0000313" key="5">
    <source>
        <dbReference type="EMBL" id="CAE0335913.1"/>
    </source>
</evidence>
<dbReference type="AlphaFoldDB" id="A0A7S3IZE9"/>
<dbReference type="EMBL" id="HBIH01041119">
    <property type="protein sequence ID" value="CAE0335913.1"/>
    <property type="molecule type" value="Transcribed_RNA"/>
</dbReference>
<dbReference type="PANTHER" id="PTHR21694:SF18">
    <property type="entry name" value="COILED-COIL DOMAIN-CONTAINING PROTEIN 63"/>
    <property type="match status" value="1"/>
</dbReference>
<dbReference type="Pfam" id="PF21773">
    <property type="entry name" value="ODAD1_CC"/>
    <property type="match status" value="1"/>
</dbReference>
<dbReference type="PANTHER" id="PTHR21694">
    <property type="entry name" value="COILED-COIL DOMAIN-CONTAINING PROTEIN 63"/>
    <property type="match status" value="1"/>
</dbReference>
<evidence type="ECO:0000256" key="3">
    <source>
        <dbReference type="SAM" id="MobiDB-lite"/>
    </source>
</evidence>
<proteinExistence type="predicted"/>
<organism evidence="5">
    <name type="scientific">Strombidium inclinatum</name>
    <dbReference type="NCBI Taxonomy" id="197538"/>
    <lineage>
        <taxon>Eukaryota</taxon>
        <taxon>Sar</taxon>
        <taxon>Alveolata</taxon>
        <taxon>Ciliophora</taxon>
        <taxon>Intramacronucleata</taxon>
        <taxon>Spirotrichea</taxon>
        <taxon>Oligotrichia</taxon>
        <taxon>Strombidiidae</taxon>
        <taxon>Strombidium</taxon>
    </lineage>
</organism>
<feature type="domain" description="ODAD1 central coiled coil region" evidence="4">
    <location>
        <begin position="8"/>
        <end position="128"/>
    </location>
</feature>
<feature type="compositionally biased region" description="Acidic residues" evidence="3">
    <location>
        <begin position="217"/>
        <end position="226"/>
    </location>
</feature>
<accession>A0A7S3IZE9</accession>
<dbReference type="InterPro" id="IPR049258">
    <property type="entry name" value="ODAD1_CC"/>
</dbReference>
<name>A0A7S3IZE9_9SPIT</name>
<dbReference type="InterPro" id="IPR051876">
    <property type="entry name" value="ODA-DC/CCD"/>
</dbReference>
<evidence type="ECO:0000259" key="4">
    <source>
        <dbReference type="Pfam" id="PF21773"/>
    </source>
</evidence>
<sequence>MDIYVRNVNVIEDAFTQMKQATGISSTEEVVTTFIKAEEQNYSLYNYVNMLNSEIDMIEEHNKAIETEIKRHEELGDMTEKEKEIVRQKLSEKVEESNALHNEKDQQIKLMEKNMVAIKDSVWRMVDEFKKSNFFLSVAQSNQYDDETVFNENNVTHYLAELEEYISLFMTYMACKQNDPNAPTVSIPFESMNVKEFDKTKMNIEPPSSNEVNLANEDAETEEDMTTDPRALFKKFEDMKAREEDITDASQLRK</sequence>